<sequence length="111" mass="12143">MKWILLLCNMACMVGGQIAWKYAVGDKLDVIKLLSNVWFWTGGILYVAATGIWLLILSKMPLSVAYPLQSFCYVLGIIAGVTLFGERIQSGHIWGSLLILLGVAIIAKTQA</sequence>
<comment type="caution">
    <text evidence="7">The sequence shown here is derived from an EMBL/GenBank/DDBJ whole genome shotgun (WGS) entry which is preliminary data.</text>
</comment>
<organism evidence="7 8">
    <name type="scientific">Ectobacillus ponti</name>
    <dbReference type="NCBI Taxonomy" id="2961894"/>
    <lineage>
        <taxon>Bacteria</taxon>
        <taxon>Bacillati</taxon>
        <taxon>Bacillota</taxon>
        <taxon>Bacilli</taxon>
        <taxon>Bacillales</taxon>
        <taxon>Bacillaceae</taxon>
        <taxon>Ectobacillus</taxon>
    </lineage>
</organism>
<evidence type="ECO:0000256" key="3">
    <source>
        <dbReference type="ARBA" id="ARBA00022692"/>
    </source>
</evidence>
<evidence type="ECO:0000256" key="2">
    <source>
        <dbReference type="ARBA" id="ARBA00022475"/>
    </source>
</evidence>
<keyword evidence="5 6" id="KW-0472">Membrane</keyword>
<dbReference type="GO" id="GO:0005886">
    <property type="term" value="C:plasma membrane"/>
    <property type="evidence" value="ECO:0007669"/>
    <property type="project" value="UniProtKB-SubCell"/>
</dbReference>
<evidence type="ECO:0000256" key="5">
    <source>
        <dbReference type="ARBA" id="ARBA00023136"/>
    </source>
</evidence>
<protein>
    <submittedName>
        <fullName evidence="7">EamA family transporter</fullName>
    </submittedName>
</protein>
<dbReference type="Gene3D" id="1.10.3730.20">
    <property type="match status" value="1"/>
</dbReference>
<dbReference type="InterPro" id="IPR037185">
    <property type="entry name" value="EmrE-like"/>
</dbReference>
<evidence type="ECO:0000256" key="6">
    <source>
        <dbReference type="SAM" id="Phobius"/>
    </source>
</evidence>
<dbReference type="PANTHER" id="PTHR30561:SF9">
    <property type="entry name" value="4-AMINO-4-DEOXY-L-ARABINOSE-PHOSPHOUNDECAPRENOL FLIPPASE SUBUNIT ARNF-RELATED"/>
    <property type="match status" value="1"/>
</dbReference>
<dbReference type="Proteomes" id="UP001156102">
    <property type="component" value="Unassembled WGS sequence"/>
</dbReference>
<keyword evidence="3 6" id="KW-0812">Transmembrane</keyword>
<accession>A0AA42BNS1</accession>
<evidence type="ECO:0000313" key="8">
    <source>
        <dbReference type="Proteomes" id="UP001156102"/>
    </source>
</evidence>
<keyword evidence="4 6" id="KW-1133">Transmembrane helix</keyword>
<dbReference type="AlphaFoldDB" id="A0AA42BNS1"/>
<dbReference type="EMBL" id="JANCLT010000002">
    <property type="protein sequence ID" value="MCP8967992.1"/>
    <property type="molecule type" value="Genomic_DNA"/>
</dbReference>
<dbReference type="RefSeq" id="WP_254757895.1">
    <property type="nucleotide sequence ID" value="NZ_JANCLT010000002.1"/>
</dbReference>
<name>A0AA42BNS1_9BACI</name>
<dbReference type="PANTHER" id="PTHR30561">
    <property type="entry name" value="SMR FAMILY PROTON-DEPENDENT DRUG EFFLUX TRANSPORTER SUGE"/>
    <property type="match status" value="1"/>
</dbReference>
<dbReference type="GO" id="GO:0022857">
    <property type="term" value="F:transmembrane transporter activity"/>
    <property type="evidence" value="ECO:0007669"/>
    <property type="project" value="InterPro"/>
</dbReference>
<evidence type="ECO:0000313" key="7">
    <source>
        <dbReference type="EMBL" id="MCP8967992.1"/>
    </source>
</evidence>
<proteinExistence type="predicted"/>
<gene>
    <name evidence="7" type="ORF">NK662_05495</name>
</gene>
<feature type="transmembrane region" description="Helical" evidence="6">
    <location>
        <begin position="64"/>
        <end position="85"/>
    </location>
</feature>
<evidence type="ECO:0000256" key="1">
    <source>
        <dbReference type="ARBA" id="ARBA00004651"/>
    </source>
</evidence>
<dbReference type="InterPro" id="IPR000390">
    <property type="entry name" value="Small_drug/metabolite_transptr"/>
</dbReference>
<dbReference type="SUPFAM" id="SSF103481">
    <property type="entry name" value="Multidrug resistance efflux transporter EmrE"/>
    <property type="match status" value="1"/>
</dbReference>
<reference evidence="7" key="1">
    <citation type="submission" date="2022-07" db="EMBL/GenBank/DDBJ databases">
        <authorList>
            <person name="Li W.-J."/>
            <person name="Deng Q.-Q."/>
        </authorList>
    </citation>
    <scope>NUCLEOTIDE SEQUENCE</scope>
    <source>
        <strain evidence="7">SYSU M60031</strain>
    </source>
</reference>
<comment type="subcellular location">
    <subcellularLocation>
        <location evidence="1">Cell membrane</location>
        <topology evidence="1">Multi-pass membrane protein</topology>
    </subcellularLocation>
</comment>
<feature type="transmembrane region" description="Helical" evidence="6">
    <location>
        <begin position="91"/>
        <end position="107"/>
    </location>
</feature>
<keyword evidence="8" id="KW-1185">Reference proteome</keyword>
<feature type="transmembrane region" description="Helical" evidence="6">
    <location>
        <begin position="37"/>
        <end position="57"/>
    </location>
</feature>
<keyword evidence="2" id="KW-1003">Cell membrane</keyword>
<evidence type="ECO:0000256" key="4">
    <source>
        <dbReference type="ARBA" id="ARBA00022989"/>
    </source>
</evidence>